<keyword evidence="3" id="KW-1185">Reference proteome</keyword>
<feature type="transmembrane region" description="Helical" evidence="1">
    <location>
        <begin position="39"/>
        <end position="62"/>
    </location>
</feature>
<evidence type="ECO:0000313" key="2">
    <source>
        <dbReference type="EMBL" id="PWJ59901.1"/>
    </source>
</evidence>
<organism evidence="2 3">
    <name type="scientific">Dyadobacter jejuensis</name>
    <dbReference type="NCBI Taxonomy" id="1082580"/>
    <lineage>
        <taxon>Bacteria</taxon>
        <taxon>Pseudomonadati</taxon>
        <taxon>Bacteroidota</taxon>
        <taxon>Cytophagia</taxon>
        <taxon>Cytophagales</taxon>
        <taxon>Spirosomataceae</taxon>
        <taxon>Dyadobacter</taxon>
    </lineage>
</organism>
<dbReference type="RefSeq" id="WP_229203138.1">
    <property type="nucleotide sequence ID" value="NZ_QGDT01000001.1"/>
</dbReference>
<reference evidence="2 3" key="1">
    <citation type="submission" date="2018-03" db="EMBL/GenBank/DDBJ databases">
        <title>Genomic Encyclopedia of Archaeal and Bacterial Type Strains, Phase II (KMG-II): from individual species to whole genera.</title>
        <authorList>
            <person name="Goeker M."/>
        </authorList>
    </citation>
    <scope>NUCLEOTIDE SEQUENCE [LARGE SCALE GENOMIC DNA]</scope>
    <source>
        <strain evidence="2 3">DSM 100346</strain>
    </source>
</reference>
<proteinExistence type="predicted"/>
<sequence length="119" mass="12907">MQGIINFFVVFILALVGQLLAPWWMIALVPFAVQFWRPVGFLPSFLSSFLGIALLWLGYGWYQHSESAGILSERMAQVFSLPNAPALLAITVLVGGLMGGLAGLAGFSVKNIFMADSSR</sequence>
<gene>
    <name evidence="2" type="ORF">CLV98_10175</name>
</gene>
<dbReference type="AlphaFoldDB" id="A0A316AR44"/>
<dbReference type="EMBL" id="QGDT01000001">
    <property type="protein sequence ID" value="PWJ59901.1"/>
    <property type="molecule type" value="Genomic_DNA"/>
</dbReference>
<protein>
    <submittedName>
        <fullName evidence="2">Uncharacterized protein</fullName>
    </submittedName>
</protein>
<comment type="caution">
    <text evidence="2">The sequence shown here is derived from an EMBL/GenBank/DDBJ whole genome shotgun (WGS) entry which is preliminary data.</text>
</comment>
<evidence type="ECO:0000313" key="3">
    <source>
        <dbReference type="Proteomes" id="UP000245880"/>
    </source>
</evidence>
<keyword evidence="1" id="KW-0472">Membrane</keyword>
<evidence type="ECO:0000256" key="1">
    <source>
        <dbReference type="SAM" id="Phobius"/>
    </source>
</evidence>
<feature type="transmembrane region" description="Helical" evidence="1">
    <location>
        <begin position="83"/>
        <end position="109"/>
    </location>
</feature>
<keyword evidence="1" id="KW-0812">Transmembrane</keyword>
<dbReference type="Proteomes" id="UP000245880">
    <property type="component" value="Unassembled WGS sequence"/>
</dbReference>
<feature type="transmembrane region" description="Helical" evidence="1">
    <location>
        <begin position="7"/>
        <end position="33"/>
    </location>
</feature>
<keyword evidence="1" id="KW-1133">Transmembrane helix</keyword>
<accession>A0A316AR44</accession>
<name>A0A316AR44_9BACT</name>